<accession>A0A419I4L4</accession>
<sequence length="135" mass="13785">MKRTILAVAVSIAGFVAVWRFEPSATTVAASTPTVQTAPSTSTGSSGSTTVTTQGTAESTEFGTVQVRVTFTGSQITDVALVQEPQSGRGIDALPQLREEALKAQSANIDTVSGATMTSEAYISSLQAAIDAKGS</sequence>
<feature type="signal peptide" evidence="2">
    <location>
        <begin position="1"/>
        <end position="20"/>
    </location>
</feature>
<evidence type="ECO:0000256" key="1">
    <source>
        <dbReference type="SAM" id="MobiDB-lite"/>
    </source>
</evidence>
<dbReference type="EMBL" id="QZFV01000079">
    <property type="protein sequence ID" value="RJQ85355.1"/>
    <property type="molecule type" value="Genomic_DNA"/>
</dbReference>
<proteinExistence type="predicted"/>
<reference evidence="4 5" key="1">
    <citation type="submission" date="2018-09" db="EMBL/GenBank/DDBJ databases">
        <title>YIM PH 21725 draft genome.</title>
        <authorList>
            <person name="Miao C."/>
        </authorList>
    </citation>
    <scope>NUCLEOTIDE SEQUENCE [LARGE SCALE GENOMIC DNA]</scope>
    <source>
        <strain evidence="5">YIM PH21725</strain>
    </source>
</reference>
<evidence type="ECO:0000259" key="3">
    <source>
        <dbReference type="SMART" id="SM00900"/>
    </source>
</evidence>
<name>A0A419I4L4_9PSEU</name>
<keyword evidence="5" id="KW-1185">Reference proteome</keyword>
<dbReference type="GO" id="GO:0016020">
    <property type="term" value="C:membrane"/>
    <property type="evidence" value="ECO:0007669"/>
    <property type="project" value="InterPro"/>
</dbReference>
<gene>
    <name evidence="4" type="ORF">D5S19_14165</name>
</gene>
<dbReference type="Pfam" id="PF04205">
    <property type="entry name" value="FMN_bind"/>
    <property type="match status" value="1"/>
</dbReference>
<dbReference type="AlphaFoldDB" id="A0A419I4L4"/>
<feature type="region of interest" description="Disordered" evidence="1">
    <location>
        <begin position="29"/>
        <end position="57"/>
    </location>
</feature>
<dbReference type="Gene3D" id="3.90.1010.20">
    <property type="match status" value="1"/>
</dbReference>
<dbReference type="RefSeq" id="WP_120023847.1">
    <property type="nucleotide sequence ID" value="NZ_QZFV01000079.1"/>
</dbReference>
<keyword evidence="2" id="KW-0732">Signal</keyword>
<evidence type="ECO:0000256" key="2">
    <source>
        <dbReference type="SAM" id="SignalP"/>
    </source>
</evidence>
<feature type="domain" description="FMN-binding" evidence="3">
    <location>
        <begin position="61"/>
        <end position="133"/>
    </location>
</feature>
<organism evidence="4 5">
    <name type="scientific">Amycolatopsis panacis</name>
    <dbReference type="NCBI Taxonomy" id="2340917"/>
    <lineage>
        <taxon>Bacteria</taxon>
        <taxon>Bacillati</taxon>
        <taxon>Actinomycetota</taxon>
        <taxon>Actinomycetes</taxon>
        <taxon>Pseudonocardiales</taxon>
        <taxon>Pseudonocardiaceae</taxon>
        <taxon>Amycolatopsis</taxon>
    </lineage>
</organism>
<dbReference type="InterPro" id="IPR007329">
    <property type="entry name" value="FMN-bd"/>
</dbReference>
<protein>
    <submittedName>
        <fullName evidence="4">FMN-binding protein</fullName>
    </submittedName>
</protein>
<dbReference type="SMART" id="SM00900">
    <property type="entry name" value="FMN_bind"/>
    <property type="match status" value="1"/>
</dbReference>
<evidence type="ECO:0000313" key="5">
    <source>
        <dbReference type="Proteomes" id="UP000285112"/>
    </source>
</evidence>
<dbReference type="GO" id="GO:0010181">
    <property type="term" value="F:FMN binding"/>
    <property type="evidence" value="ECO:0007669"/>
    <property type="project" value="InterPro"/>
</dbReference>
<feature type="chain" id="PRO_5039385934" evidence="2">
    <location>
        <begin position="21"/>
        <end position="135"/>
    </location>
</feature>
<evidence type="ECO:0000313" key="4">
    <source>
        <dbReference type="EMBL" id="RJQ85355.1"/>
    </source>
</evidence>
<dbReference type="Proteomes" id="UP000285112">
    <property type="component" value="Unassembled WGS sequence"/>
</dbReference>
<dbReference type="OrthoDB" id="8099475at2"/>
<comment type="caution">
    <text evidence="4">The sequence shown here is derived from an EMBL/GenBank/DDBJ whole genome shotgun (WGS) entry which is preliminary data.</text>
</comment>